<name>A0A9P0E2X7_NEZVI</name>
<evidence type="ECO:0000256" key="3">
    <source>
        <dbReference type="ARBA" id="ARBA00005293"/>
    </source>
</evidence>
<evidence type="ECO:0000256" key="12">
    <source>
        <dbReference type="ARBA" id="ARBA00046796"/>
    </source>
</evidence>
<protein>
    <recommendedName>
        <fullName evidence="4">Protein cereblon</fullName>
    </recommendedName>
    <alternativeName>
        <fullName evidence="10">Protein ohgata</fullName>
    </alternativeName>
</protein>
<evidence type="ECO:0000256" key="1">
    <source>
        <dbReference type="ARBA" id="ARBA00004123"/>
    </source>
</evidence>
<dbReference type="EMBL" id="OV725077">
    <property type="protein sequence ID" value="CAH1390746.1"/>
    <property type="molecule type" value="Genomic_DNA"/>
</dbReference>
<proteinExistence type="inferred from homology"/>
<organism evidence="14 15">
    <name type="scientific">Nezara viridula</name>
    <name type="common">Southern green stink bug</name>
    <name type="synonym">Cimex viridulus</name>
    <dbReference type="NCBI Taxonomy" id="85310"/>
    <lineage>
        <taxon>Eukaryota</taxon>
        <taxon>Metazoa</taxon>
        <taxon>Ecdysozoa</taxon>
        <taxon>Arthropoda</taxon>
        <taxon>Hexapoda</taxon>
        <taxon>Insecta</taxon>
        <taxon>Pterygota</taxon>
        <taxon>Neoptera</taxon>
        <taxon>Paraneoptera</taxon>
        <taxon>Hemiptera</taxon>
        <taxon>Heteroptera</taxon>
        <taxon>Panheteroptera</taxon>
        <taxon>Pentatomomorpha</taxon>
        <taxon>Pentatomoidea</taxon>
        <taxon>Pentatomidae</taxon>
        <taxon>Pentatominae</taxon>
        <taxon>Nezara</taxon>
    </lineage>
</organism>
<dbReference type="CDD" id="cd15777">
    <property type="entry name" value="CRBN_C_like"/>
    <property type="match status" value="1"/>
</dbReference>
<evidence type="ECO:0000256" key="10">
    <source>
        <dbReference type="ARBA" id="ARBA00030079"/>
    </source>
</evidence>
<keyword evidence="6" id="KW-0833">Ubl conjugation pathway</keyword>
<dbReference type="OrthoDB" id="267517at2759"/>
<accession>A0A9P0E2X7</accession>
<keyword evidence="15" id="KW-1185">Reference proteome</keyword>
<dbReference type="SUPFAM" id="SSF88697">
    <property type="entry name" value="PUA domain-like"/>
    <property type="match status" value="1"/>
</dbReference>
<dbReference type="PROSITE" id="PS51788">
    <property type="entry name" value="CULT"/>
    <property type="match status" value="1"/>
</dbReference>
<evidence type="ECO:0000256" key="5">
    <source>
        <dbReference type="ARBA" id="ARBA00022723"/>
    </source>
</evidence>
<reference evidence="14" key="1">
    <citation type="submission" date="2022-01" db="EMBL/GenBank/DDBJ databases">
        <authorList>
            <person name="King R."/>
        </authorList>
    </citation>
    <scope>NUCLEOTIDE SEQUENCE</scope>
</reference>
<keyword evidence="5" id="KW-0479">Metal-binding</keyword>
<comment type="subunit">
    <text evidence="12">Likely a component of a DCX (DDB1-CUL4-X-box) protein ligase complex. May interact with pic/DDB1.</text>
</comment>
<keyword evidence="8" id="KW-0832">Ubl conjugation</keyword>
<comment type="subcellular location">
    <subcellularLocation>
        <location evidence="1">Nucleus</location>
    </subcellularLocation>
</comment>
<sequence length="442" mass="50001">MDSGEDNESVESEERSSLDSFSGVLQLDVADEDLESVINVPIVDNFEMGGAIVSHNSNLNTESAEIIFDEGLPASHSYLGRDLEEIGGRLIFTELSRVVIPLLPGTYGTLLPGQTFPLTVRDHGRTTLLRKCVEGDHTFGCVSARYLSTAIINKVMFGTTAEIYEFSDDMGAVRIKAKGRQRFRLLSSKTTPSGYRTGEVLILPEIKLSHPFSALQLTSLNSFRVTNKERCRKMESFMLAWPKWVYDMYDVDKLVQRCDELTFLKQGLRKDKVENVMPKDPTELSFWIASQLDSEKRLFMLALNSPIPRLRWLLNFLRKCHQFICGTCRAVIGKQTDCFAMSIEGAQGTYVNPEGYHHDTLTLLKVENVIPISAPSTHFSWFPGYAWSIAVCRHCQKHVGWQFVATNRKLQPTKFWGLSRQSLDTRICTEENMCSLDDLPVM</sequence>
<dbReference type="GO" id="GO:0046872">
    <property type="term" value="F:metal ion binding"/>
    <property type="evidence" value="ECO:0007669"/>
    <property type="project" value="UniProtKB-KW"/>
</dbReference>
<keyword evidence="9" id="KW-0539">Nucleus</keyword>
<evidence type="ECO:0000256" key="6">
    <source>
        <dbReference type="ARBA" id="ARBA00022786"/>
    </source>
</evidence>
<dbReference type="InterPro" id="IPR046336">
    <property type="entry name" value="Lon_prtase_N_sf"/>
</dbReference>
<evidence type="ECO:0000259" key="13">
    <source>
        <dbReference type="PROSITE" id="PS51788"/>
    </source>
</evidence>
<dbReference type="Gene3D" id="1.20.58.1480">
    <property type="match status" value="1"/>
</dbReference>
<evidence type="ECO:0000313" key="15">
    <source>
        <dbReference type="Proteomes" id="UP001152798"/>
    </source>
</evidence>
<dbReference type="Pfam" id="PF02190">
    <property type="entry name" value="LON_substr_bdg"/>
    <property type="match status" value="1"/>
</dbReference>
<dbReference type="InterPro" id="IPR004910">
    <property type="entry name" value="Yippee/Mis18/Cereblon"/>
</dbReference>
<evidence type="ECO:0000256" key="8">
    <source>
        <dbReference type="ARBA" id="ARBA00022843"/>
    </source>
</evidence>
<dbReference type="InterPro" id="IPR015947">
    <property type="entry name" value="PUA-like_sf"/>
</dbReference>
<comment type="pathway">
    <text evidence="2">Protein modification; protein ubiquitination.</text>
</comment>
<dbReference type="Gene3D" id="2.30.130.40">
    <property type="entry name" value="LON domain-like"/>
    <property type="match status" value="1"/>
</dbReference>
<keyword evidence="7" id="KW-0862">Zinc</keyword>
<evidence type="ECO:0000313" key="14">
    <source>
        <dbReference type="EMBL" id="CAH1390746.1"/>
    </source>
</evidence>
<feature type="domain" description="CULT" evidence="13">
    <location>
        <begin position="320"/>
        <end position="427"/>
    </location>
</feature>
<evidence type="ECO:0000256" key="9">
    <source>
        <dbReference type="ARBA" id="ARBA00023242"/>
    </source>
</evidence>
<comment type="similarity">
    <text evidence="3">Belongs to the CRBN family.</text>
</comment>
<comment type="function">
    <text evidence="11">Substrate recognition component of a DCX (DDB1-CUL4-X-box) E3 protein ligase complex that mediates the ubiquitination and subsequent proteasomal degradation of target proteins. Has an essential role in mediating growth by negatively regulating insulin signaling. It also has a role in maintaining presynaptic function in the neuromuscular junction synapses of third-instar larvae.</text>
</comment>
<dbReference type="GO" id="GO:0005634">
    <property type="term" value="C:nucleus"/>
    <property type="evidence" value="ECO:0007669"/>
    <property type="project" value="UniProtKB-SubCell"/>
</dbReference>
<evidence type="ECO:0000256" key="7">
    <source>
        <dbReference type="ARBA" id="ARBA00022833"/>
    </source>
</evidence>
<dbReference type="SMART" id="SM00464">
    <property type="entry name" value="LON"/>
    <property type="match status" value="1"/>
</dbReference>
<dbReference type="AlphaFoldDB" id="A0A9P0E2X7"/>
<gene>
    <name evidence="14" type="ORF">NEZAVI_LOCUS1898</name>
</gene>
<dbReference type="InterPro" id="IPR034750">
    <property type="entry name" value="CULT"/>
</dbReference>
<dbReference type="Gene3D" id="2.170.150.20">
    <property type="entry name" value="Peptide methionine sulfoxide reductase"/>
    <property type="match status" value="1"/>
</dbReference>
<dbReference type="FunFam" id="2.170.150.20:FF:000005">
    <property type="entry name" value="Blast:Protein cereblon homolog"/>
    <property type="match status" value="1"/>
</dbReference>
<evidence type="ECO:0000256" key="2">
    <source>
        <dbReference type="ARBA" id="ARBA00004906"/>
    </source>
</evidence>
<dbReference type="InterPro" id="IPR003111">
    <property type="entry name" value="Lon_prtase_N"/>
</dbReference>
<dbReference type="Proteomes" id="UP001152798">
    <property type="component" value="Chromosome 1"/>
</dbReference>
<evidence type="ECO:0000256" key="4">
    <source>
        <dbReference type="ARBA" id="ARBA00014394"/>
    </source>
</evidence>
<dbReference type="Pfam" id="PF03226">
    <property type="entry name" value="Yippee-Mis18"/>
    <property type="match status" value="1"/>
</dbReference>
<evidence type="ECO:0000256" key="11">
    <source>
        <dbReference type="ARBA" id="ARBA00046075"/>
    </source>
</evidence>